<reference evidence="2 3" key="1">
    <citation type="submission" date="2020-04" db="EMBL/GenBank/DDBJ databases">
        <title>Perkinsus olseni comparative genomics.</title>
        <authorList>
            <person name="Bogema D.R."/>
        </authorList>
    </citation>
    <scope>NUCLEOTIDE SEQUENCE [LARGE SCALE GENOMIC DNA]</scope>
    <source>
        <strain evidence="2">ATCC PRA-205</strain>
    </source>
</reference>
<organism evidence="2 3">
    <name type="scientific">Perkinsus olseni</name>
    <name type="common">Perkinsus atlanticus</name>
    <dbReference type="NCBI Taxonomy" id="32597"/>
    <lineage>
        <taxon>Eukaryota</taxon>
        <taxon>Sar</taxon>
        <taxon>Alveolata</taxon>
        <taxon>Perkinsozoa</taxon>
        <taxon>Perkinsea</taxon>
        <taxon>Perkinsida</taxon>
        <taxon>Perkinsidae</taxon>
        <taxon>Perkinsus</taxon>
    </lineage>
</organism>
<protein>
    <submittedName>
        <fullName evidence="2">Uncharacterized protein</fullName>
    </submittedName>
</protein>
<accession>A0A7J6T0L7</accession>
<evidence type="ECO:0000313" key="2">
    <source>
        <dbReference type="EMBL" id="KAF4738633.1"/>
    </source>
</evidence>
<proteinExistence type="predicted"/>
<evidence type="ECO:0000256" key="1">
    <source>
        <dbReference type="SAM" id="MobiDB-lite"/>
    </source>
</evidence>
<feature type="compositionally biased region" description="Basic and acidic residues" evidence="1">
    <location>
        <begin position="1"/>
        <end position="10"/>
    </location>
</feature>
<feature type="region of interest" description="Disordered" evidence="1">
    <location>
        <begin position="1"/>
        <end position="27"/>
    </location>
</feature>
<name>A0A7J6T0L7_PEROL</name>
<sequence length="89" mass="10197">RAAEVDPVKLEEEDNRLSQGNATQRGPEELDNLRQLLYGSDEFEEATQGDAEQESWADLLRAISQEDDGGNDETQRIRGHDVFNFDQMW</sequence>
<evidence type="ECO:0000313" key="3">
    <source>
        <dbReference type="Proteomes" id="UP000574390"/>
    </source>
</evidence>
<dbReference type="AlphaFoldDB" id="A0A7J6T0L7"/>
<dbReference type="Proteomes" id="UP000574390">
    <property type="component" value="Unassembled WGS sequence"/>
</dbReference>
<dbReference type="EMBL" id="JABANM010010873">
    <property type="protein sequence ID" value="KAF4738633.1"/>
    <property type="molecule type" value="Genomic_DNA"/>
</dbReference>
<feature type="non-terminal residue" evidence="2">
    <location>
        <position position="1"/>
    </location>
</feature>
<gene>
    <name evidence="2" type="ORF">FOZ62_017552</name>
</gene>
<comment type="caution">
    <text evidence="2">The sequence shown here is derived from an EMBL/GenBank/DDBJ whole genome shotgun (WGS) entry which is preliminary data.</text>
</comment>